<keyword evidence="1" id="KW-0614">Plasmid</keyword>
<protein>
    <submittedName>
        <fullName evidence="1">Uncharacterized protein</fullName>
    </submittedName>
</protein>
<dbReference type="AlphaFoldDB" id="A0A7L5BS82"/>
<organism evidence="1 2">
    <name type="scientific">Rhizobium oryzihabitans</name>
    <dbReference type="NCBI Taxonomy" id="2267833"/>
    <lineage>
        <taxon>Bacteria</taxon>
        <taxon>Pseudomonadati</taxon>
        <taxon>Pseudomonadota</taxon>
        <taxon>Alphaproteobacteria</taxon>
        <taxon>Hyphomicrobiales</taxon>
        <taxon>Rhizobiaceae</taxon>
        <taxon>Rhizobium/Agrobacterium group</taxon>
        <taxon>Rhizobium</taxon>
    </lineage>
</organism>
<dbReference type="KEGG" id="roy:G3A56_28190"/>
<keyword evidence="2" id="KW-1185">Reference proteome</keyword>
<sequence>MSTFTITLVHGSSEDTEAVIGFDPPLQTYFLQGFPFEMNDCTYFKIWLGTESREYPAIEGLVRALRAKGYEFHGLSEAQMEQMLEEAQRPLESRPGLRFLMRERSDEVH</sequence>
<evidence type="ECO:0000313" key="2">
    <source>
        <dbReference type="Proteomes" id="UP000464865"/>
    </source>
</evidence>
<reference evidence="1 2" key="1">
    <citation type="submission" date="2020-02" db="EMBL/GenBank/DDBJ databases">
        <title>Plant-Promoting Endophytic Bacterium Rhizobium oryzihabitans sp. nov., Isolated from the Root of Rice.</title>
        <authorList>
            <person name="zhao J."/>
            <person name="Zhang G."/>
        </authorList>
    </citation>
    <scope>NUCLEOTIDE SEQUENCE [LARGE SCALE GENOMIC DNA]</scope>
    <source>
        <strain evidence="1 2">M15</strain>
        <plasmid evidence="1 2">p8</plasmid>
    </source>
</reference>
<dbReference type="EMBL" id="CP048640">
    <property type="protein sequence ID" value="QIB41651.1"/>
    <property type="molecule type" value="Genomic_DNA"/>
</dbReference>
<evidence type="ECO:0000313" key="1">
    <source>
        <dbReference type="EMBL" id="QIB41651.1"/>
    </source>
</evidence>
<dbReference type="RefSeq" id="WP_164057020.1">
    <property type="nucleotide sequence ID" value="NZ_CP048640.1"/>
</dbReference>
<name>A0A7L5BS82_9HYPH</name>
<proteinExistence type="predicted"/>
<gene>
    <name evidence="1" type="ORF">G3A56_28190</name>
</gene>
<geneLocation type="plasmid" evidence="1 2">
    <name>p8</name>
</geneLocation>
<dbReference type="Proteomes" id="UP000464865">
    <property type="component" value="Plasmid p8"/>
</dbReference>
<accession>A0A7L5BS82</accession>